<feature type="domain" description="Aminopeptidase P N-terminal" evidence="9">
    <location>
        <begin position="1"/>
        <end position="136"/>
    </location>
</feature>
<gene>
    <name evidence="10" type="ORF">KHM83_03510</name>
</gene>
<dbReference type="Gene3D" id="3.40.350.10">
    <property type="entry name" value="Creatinase/prolidase N-terminal domain"/>
    <property type="match status" value="1"/>
</dbReference>
<dbReference type="CDD" id="cd01087">
    <property type="entry name" value="Prolidase"/>
    <property type="match status" value="1"/>
</dbReference>
<dbReference type="EC" id="3.4.11.9" evidence="4"/>
<reference evidence="10 11" key="1">
    <citation type="submission" date="2021-05" db="EMBL/GenBank/DDBJ databases">
        <title>Fusibacter ferrireducens sp. nov., an anaerobic, sulfur- and Fe-reducing bacterium isolated from the mangrove sediment.</title>
        <authorList>
            <person name="Qiu D."/>
        </authorList>
    </citation>
    <scope>NUCLEOTIDE SEQUENCE [LARGE SCALE GENOMIC DNA]</scope>
    <source>
        <strain evidence="10 11">DSM 12116</strain>
    </source>
</reference>
<evidence type="ECO:0000256" key="6">
    <source>
        <dbReference type="ARBA" id="ARBA00022801"/>
    </source>
</evidence>
<dbReference type="Proteomes" id="UP000746471">
    <property type="component" value="Unassembled WGS sequence"/>
</dbReference>
<dbReference type="Gene3D" id="3.90.230.10">
    <property type="entry name" value="Creatinase/methionine aminopeptidase superfamily"/>
    <property type="match status" value="1"/>
</dbReference>
<dbReference type="InterPro" id="IPR000994">
    <property type="entry name" value="Pept_M24"/>
</dbReference>
<name>A0ABS5PKP7_9FIRM</name>
<dbReference type="SMART" id="SM01011">
    <property type="entry name" value="AMP_N"/>
    <property type="match status" value="1"/>
</dbReference>
<dbReference type="SUPFAM" id="SSF55920">
    <property type="entry name" value="Creatinase/aminopeptidase"/>
    <property type="match status" value="1"/>
</dbReference>
<keyword evidence="7" id="KW-0464">Manganese</keyword>
<dbReference type="InterPro" id="IPR052433">
    <property type="entry name" value="X-Pro_dipept-like"/>
</dbReference>
<dbReference type="EMBL" id="JAHBCL010000004">
    <property type="protein sequence ID" value="MBS7525740.1"/>
    <property type="molecule type" value="Genomic_DNA"/>
</dbReference>
<dbReference type="PANTHER" id="PTHR43226">
    <property type="entry name" value="XAA-PRO AMINOPEPTIDASE 3"/>
    <property type="match status" value="1"/>
</dbReference>
<evidence type="ECO:0000259" key="9">
    <source>
        <dbReference type="SMART" id="SM01011"/>
    </source>
</evidence>
<dbReference type="InterPro" id="IPR029149">
    <property type="entry name" value="Creatin/AminoP/Spt16_N"/>
</dbReference>
<dbReference type="RefSeq" id="WP_213235524.1">
    <property type="nucleotide sequence ID" value="NZ_JAHBCL010000004.1"/>
</dbReference>
<sequence length="411" mass="46783">MQTVFEKNRLKTADWLQNGEAMVVFAGQSIKSTADEQHEFRVNKNFFYFTGIRREAFVLVCYKLKDELESLLFIEKPNYDVEKWFGRKLSKAKATEMSGIEQVKYVDDFLPWLNKLFYDGKIETLWLDLEKLSWEERDGRAHTFAKEVQDRYPFVTVKTFHPKVSEVRMIKCDEEVNWIKEAIHKTHIGLNAILKALMPGMLEGQLDNVFEYHIRTAGADGLAFPTIAASGGNGVILHYVENDCELKNGELVLLDLGAKYKGYNSDITRTYPVSGKFTKRQAQIYNIVLKAQLAVIDAMKPGVSFERLNEVCKSVLARELRNIDLIKEDSELGKYYYHGVSHHLGLDVHDIGNRESALTPGMVLTVEPGLYIAEEAIGIRIEDDVLITEDGNIVLSSEIPKAIDDIESLMS</sequence>
<comment type="cofactor">
    <cofactor evidence="2">
        <name>Mn(2+)</name>
        <dbReference type="ChEBI" id="CHEBI:29035"/>
    </cofactor>
</comment>
<dbReference type="GO" id="GO:0004177">
    <property type="term" value="F:aminopeptidase activity"/>
    <property type="evidence" value="ECO:0007669"/>
    <property type="project" value="UniProtKB-KW"/>
</dbReference>
<dbReference type="InterPro" id="IPR036005">
    <property type="entry name" value="Creatinase/aminopeptidase-like"/>
</dbReference>
<evidence type="ECO:0000313" key="10">
    <source>
        <dbReference type="EMBL" id="MBS7525740.1"/>
    </source>
</evidence>
<dbReference type="Pfam" id="PF05195">
    <property type="entry name" value="AMP_N"/>
    <property type="match status" value="1"/>
</dbReference>
<keyword evidence="10" id="KW-0645">Protease</keyword>
<keyword evidence="11" id="KW-1185">Reference proteome</keyword>
<evidence type="ECO:0000256" key="7">
    <source>
        <dbReference type="ARBA" id="ARBA00023211"/>
    </source>
</evidence>
<evidence type="ECO:0000256" key="2">
    <source>
        <dbReference type="ARBA" id="ARBA00001936"/>
    </source>
</evidence>
<dbReference type="InterPro" id="IPR001131">
    <property type="entry name" value="Peptidase_M24B_aminopep-P_CS"/>
</dbReference>
<protein>
    <recommendedName>
        <fullName evidence="4">Xaa-Pro aminopeptidase</fullName>
        <ecNumber evidence="4">3.4.11.9</ecNumber>
    </recommendedName>
</protein>
<comment type="similarity">
    <text evidence="3 8">Belongs to the peptidase M24B family.</text>
</comment>
<dbReference type="SUPFAM" id="SSF53092">
    <property type="entry name" value="Creatinase/prolidase N-terminal domain"/>
    <property type="match status" value="1"/>
</dbReference>
<accession>A0ABS5PKP7</accession>
<keyword evidence="5 8" id="KW-0479">Metal-binding</keyword>
<comment type="caution">
    <text evidence="10">The sequence shown here is derived from an EMBL/GenBank/DDBJ whole genome shotgun (WGS) entry which is preliminary data.</text>
</comment>
<evidence type="ECO:0000256" key="8">
    <source>
        <dbReference type="RuleBase" id="RU000590"/>
    </source>
</evidence>
<dbReference type="InterPro" id="IPR007865">
    <property type="entry name" value="Aminopep_P_N"/>
</dbReference>
<comment type="catalytic activity">
    <reaction evidence="1">
        <text>Release of any N-terminal amino acid, including proline, that is linked to proline, even from a dipeptide or tripeptide.</text>
        <dbReference type="EC" id="3.4.11.9"/>
    </reaction>
</comment>
<evidence type="ECO:0000256" key="5">
    <source>
        <dbReference type="ARBA" id="ARBA00022723"/>
    </source>
</evidence>
<proteinExistence type="inferred from homology"/>
<evidence type="ECO:0000256" key="3">
    <source>
        <dbReference type="ARBA" id="ARBA00008766"/>
    </source>
</evidence>
<dbReference type="PROSITE" id="PS00491">
    <property type="entry name" value="PROLINE_PEPTIDASE"/>
    <property type="match status" value="1"/>
</dbReference>
<dbReference type="Pfam" id="PF00557">
    <property type="entry name" value="Peptidase_M24"/>
    <property type="match status" value="1"/>
</dbReference>
<evidence type="ECO:0000313" key="11">
    <source>
        <dbReference type="Proteomes" id="UP000746471"/>
    </source>
</evidence>
<keyword evidence="6" id="KW-0378">Hydrolase</keyword>
<dbReference type="PANTHER" id="PTHR43226:SF4">
    <property type="entry name" value="XAA-PRO AMINOPEPTIDASE 3"/>
    <property type="match status" value="1"/>
</dbReference>
<organism evidence="10 11">
    <name type="scientific">Fusibacter paucivorans</name>
    <dbReference type="NCBI Taxonomy" id="76009"/>
    <lineage>
        <taxon>Bacteria</taxon>
        <taxon>Bacillati</taxon>
        <taxon>Bacillota</taxon>
        <taxon>Clostridia</taxon>
        <taxon>Eubacteriales</taxon>
        <taxon>Eubacteriales Family XII. Incertae Sedis</taxon>
        <taxon>Fusibacter</taxon>
    </lineage>
</organism>
<evidence type="ECO:0000256" key="1">
    <source>
        <dbReference type="ARBA" id="ARBA00001424"/>
    </source>
</evidence>
<evidence type="ECO:0000256" key="4">
    <source>
        <dbReference type="ARBA" id="ARBA00012574"/>
    </source>
</evidence>
<keyword evidence="10" id="KW-0031">Aminopeptidase</keyword>